<name>A0ABR7ZZS3_9CYAN</name>
<reference evidence="1 2" key="1">
    <citation type="journal article" date="2020" name="ISME J.">
        <title>Comparative genomics reveals insights into cyanobacterial evolution and habitat adaptation.</title>
        <authorList>
            <person name="Chen M.Y."/>
            <person name="Teng W.K."/>
            <person name="Zhao L."/>
            <person name="Hu C.X."/>
            <person name="Zhou Y.K."/>
            <person name="Han B.P."/>
            <person name="Song L.R."/>
            <person name="Shu W.S."/>
        </authorList>
    </citation>
    <scope>NUCLEOTIDE SEQUENCE [LARGE SCALE GENOMIC DNA]</scope>
    <source>
        <strain evidence="1 2">FACHB-723</strain>
    </source>
</reference>
<comment type="caution">
    <text evidence="1">The sequence shown here is derived from an EMBL/GenBank/DDBJ whole genome shotgun (WGS) entry which is preliminary data.</text>
</comment>
<accession>A0ABR7ZZS3</accession>
<dbReference type="Proteomes" id="UP000642094">
    <property type="component" value="Unassembled WGS sequence"/>
</dbReference>
<dbReference type="RefSeq" id="WP_190404283.1">
    <property type="nucleotide sequence ID" value="NZ_JACJQB010000039.1"/>
</dbReference>
<protein>
    <submittedName>
        <fullName evidence="1">Uncharacterized protein</fullName>
    </submittedName>
</protein>
<organism evidence="1 2">
    <name type="scientific">Pseudanabaena mucicola FACHB-723</name>
    <dbReference type="NCBI Taxonomy" id="2692860"/>
    <lineage>
        <taxon>Bacteria</taxon>
        <taxon>Bacillati</taxon>
        <taxon>Cyanobacteriota</taxon>
        <taxon>Cyanophyceae</taxon>
        <taxon>Pseudanabaenales</taxon>
        <taxon>Pseudanabaenaceae</taxon>
        <taxon>Pseudanabaena</taxon>
    </lineage>
</organism>
<proteinExistence type="predicted"/>
<dbReference type="EMBL" id="JACJQB010000039">
    <property type="protein sequence ID" value="MBD2189458.1"/>
    <property type="molecule type" value="Genomic_DNA"/>
</dbReference>
<evidence type="ECO:0000313" key="1">
    <source>
        <dbReference type="EMBL" id="MBD2189458.1"/>
    </source>
</evidence>
<gene>
    <name evidence="1" type="ORF">H6F41_15090</name>
</gene>
<evidence type="ECO:0000313" key="2">
    <source>
        <dbReference type="Proteomes" id="UP000642094"/>
    </source>
</evidence>
<sequence length="50" mass="5572">MDKQSSFPSKICIEILRSQISVARAMQVLLMSSFVESMEIFAIAAHSPLE</sequence>
<keyword evidence="2" id="KW-1185">Reference proteome</keyword>